<organism evidence="2 3">
    <name type="scientific">candidate division WWE3 bacterium RBG_19FT_COMBO_34_6</name>
    <dbReference type="NCBI Taxonomy" id="1802612"/>
    <lineage>
        <taxon>Bacteria</taxon>
        <taxon>Katanobacteria</taxon>
    </lineage>
</organism>
<accession>A0A1F4UK62</accession>
<dbReference type="Proteomes" id="UP000178615">
    <property type="component" value="Unassembled WGS sequence"/>
</dbReference>
<keyword evidence="1" id="KW-0175">Coiled coil</keyword>
<evidence type="ECO:0000256" key="1">
    <source>
        <dbReference type="SAM" id="Coils"/>
    </source>
</evidence>
<proteinExistence type="predicted"/>
<comment type="caution">
    <text evidence="2">The sequence shown here is derived from an EMBL/GenBank/DDBJ whole genome shotgun (WGS) entry which is preliminary data.</text>
</comment>
<reference evidence="2 3" key="1">
    <citation type="journal article" date="2016" name="Nat. Commun.">
        <title>Thousands of microbial genomes shed light on interconnected biogeochemical processes in an aquifer system.</title>
        <authorList>
            <person name="Anantharaman K."/>
            <person name="Brown C.T."/>
            <person name="Hug L.A."/>
            <person name="Sharon I."/>
            <person name="Castelle C.J."/>
            <person name="Probst A.J."/>
            <person name="Thomas B.C."/>
            <person name="Singh A."/>
            <person name="Wilkins M.J."/>
            <person name="Karaoz U."/>
            <person name="Brodie E.L."/>
            <person name="Williams K.H."/>
            <person name="Hubbard S.S."/>
            <person name="Banfield J.F."/>
        </authorList>
    </citation>
    <scope>NUCLEOTIDE SEQUENCE [LARGE SCALE GENOMIC DNA]</scope>
</reference>
<sequence length="174" mass="20480">MNRVLRSALTIFTLLILSFYLKHTFALDPAYLIPKFKIDPKITSCAIINSTIDKKLNGFENSKAKHMEIYTKLVDRLEQMIEKWKERGYDVNKVEEDLNTINTMIDEYEQDYEDLKSKIENLKSLCGSDDYKTKLTEVKAALKELRKDVVDIRVFYQTVIRKDIKALKLQKFED</sequence>
<feature type="coiled-coil region" evidence="1">
    <location>
        <begin position="67"/>
        <end position="148"/>
    </location>
</feature>
<evidence type="ECO:0000313" key="3">
    <source>
        <dbReference type="Proteomes" id="UP000178615"/>
    </source>
</evidence>
<protein>
    <recommendedName>
        <fullName evidence="4">DUF5667 domain-containing protein</fullName>
    </recommendedName>
</protein>
<dbReference type="SUPFAM" id="SSF46966">
    <property type="entry name" value="Spectrin repeat"/>
    <property type="match status" value="1"/>
</dbReference>
<evidence type="ECO:0008006" key="4">
    <source>
        <dbReference type="Google" id="ProtNLM"/>
    </source>
</evidence>
<gene>
    <name evidence="2" type="ORF">A2V49_00875</name>
</gene>
<evidence type="ECO:0000313" key="2">
    <source>
        <dbReference type="EMBL" id="OGC45344.1"/>
    </source>
</evidence>
<dbReference type="EMBL" id="MEUV01000042">
    <property type="protein sequence ID" value="OGC45344.1"/>
    <property type="molecule type" value="Genomic_DNA"/>
</dbReference>
<dbReference type="AlphaFoldDB" id="A0A1F4UK62"/>
<name>A0A1F4UK62_UNCKA</name>